<dbReference type="GO" id="GO:0016285">
    <property type="term" value="F:alanyl aminopeptidase activity"/>
    <property type="evidence" value="ECO:0007669"/>
    <property type="project" value="UniProtKB-EC"/>
</dbReference>
<feature type="domain" description="Peptidase M1 membrane alanine aminopeptidase" evidence="12">
    <location>
        <begin position="243"/>
        <end position="442"/>
    </location>
</feature>
<proteinExistence type="inferred from homology"/>
<feature type="domain" description="Aminopeptidase N-like N-terminal" evidence="13">
    <location>
        <begin position="51"/>
        <end position="203"/>
    </location>
</feature>
<evidence type="ECO:0000256" key="11">
    <source>
        <dbReference type="ARBA" id="ARBA00023049"/>
    </source>
</evidence>
<keyword evidence="10" id="KW-0862">Zinc</keyword>
<dbReference type="STRING" id="797419.SAMN05216556_11816"/>
<reference evidence="15" key="1">
    <citation type="submission" date="2016-11" db="EMBL/GenBank/DDBJ databases">
        <authorList>
            <person name="Varghese N."/>
            <person name="Submissions S."/>
        </authorList>
    </citation>
    <scope>NUCLEOTIDE SEQUENCE [LARGE SCALE GENOMIC DNA]</scope>
    <source>
        <strain evidence="15">DSM 26349</strain>
    </source>
</reference>
<comment type="similarity">
    <text evidence="3">Belongs to the peptidase M1 family.</text>
</comment>
<evidence type="ECO:0000256" key="9">
    <source>
        <dbReference type="ARBA" id="ARBA00022801"/>
    </source>
</evidence>
<keyword evidence="8" id="KW-0479">Metal-binding</keyword>
<evidence type="ECO:0000259" key="12">
    <source>
        <dbReference type="Pfam" id="PF01433"/>
    </source>
</evidence>
<dbReference type="Pfam" id="PF01433">
    <property type="entry name" value="Peptidase_M1"/>
    <property type="match status" value="1"/>
</dbReference>
<comment type="cofactor">
    <cofactor evidence="2">
        <name>Zn(2+)</name>
        <dbReference type="ChEBI" id="CHEBI:29105"/>
    </cofactor>
</comment>
<evidence type="ECO:0000256" key="6">
    <source>
        <dbReference type="ARBA" id="ARBA00022438"/>
    </source>
</evidence>
<dbReference type="InterPro" id="IPR027268">
    <property type="entry name" value="Peptidase_M4/M1_CTD_sf"/>
</dbReference>
<accession>A0A1M6IQN3</accession>
<dbReference type="GO" id="GO:0043171">
    <property type="term" value="P:peptide catabolic process"/>
    <property type="evidence" value="ECO:0007669"/>
    <property type="project" value="TreeGrafter"/>
</dbReference>
<dbReference type="GO" id="GO:0006508">
    <property type="term" value="P:proteolysis"/>
    <property type="evidence" value="ECO:0007669"/>
    <property type="project" value="UniProtKB-KW"/>
</dbReference>
<dbReference type="InterPro" id="IPR001930">
    <property type="entry name" value="Peptidase_M1"/>
</dbReference>
<dbReference type="InterPro" id="IPR045357">
    <property type="entry name" value="Aminopeptidase_N-like_N"/>
</dbReference>
<evidence type="ECO:0000256" key="1">
    <source>
        <dbReference type="ARBA" id="ARBA00000098"/>
    </source>
</evidence>
<dbReference type="GO" id="GO:0070006">
    <property type="term" value="F:metalloaminopeptidase activity"/>
    <property type="evidence" value="ECO:0007669"/>
    <property type="project" value="TreeGrafter"/>
</dbReference>
<evidence type="ECO:0000256" key="4">
    <source>
        <dbReference type="ARBA" id="ARBA00012564"/>
    </source>
</evidence>
<dbReference type="InterPro" id="IPR042097">
    <property type="entry name" value="Aminopeptidase_N-like_N_sf"/>
</dbReference>
<dbReference type="PANTHER" id="PTHR11533:SF174">
    <property type="entry name" value="PUROMYCIN-SENSITIVE AMINOPEPTIDASE-RELATED"/>
    <property type="match status" value="1"/>
</dbReference>
<evidence type="ECO:0000256" key="2">
    <source>
        <dbReference type="ARBA" id="ARBA00001947"/>
    </source>
</evidence>
<dbReference type="Gene3D" id="1.10.390.10">
    <property type="entry name" value="Neutral Protease Domain 2"/>
    <property type="match status" value="1"/>
</dbReference>
<name>A0A1M6IQN3_9FLAO</name>
<evidence type="ECO:0000256" key="7">
    <source>
        <dbReference type="ARBA" id="ARBA00022670"/>
    </source>
</evidence>
<dbReference type="GO" id="GO:0005615">
    <property type="term" value="C:extracellular space"/>
    <property type="evidence" value="ECO:0007669"/>
    <property type="project" value="TreeGrafter"/>
</dbReference>
<evidence type="ECO:0000259" key="13">
    <source>
        <dbReference type="Pfam" id="PF17900"/>
    </source>
</evidence>
<dbReference type="CDD" id="cd09603">
    <property type="entry name" value="M1_APN_like"/>
    <property type="match status" value="1"/>
</dbReference>
<dbReference type="SUPFAM" id="SSF55486">
    <property type="entry name" value="Metalloproteases ('zincins'), catalytic domain"/>
    <property type="match status" value="1"/>
</dbReference>
<protein>
    <recommendedName>
        <fullName evidence="5">Aminopeptidase N</fullName>
        <ecNumber evidence="4">3.4.11.2</ecNumber>
    </recommendedName>
</protein>
<dbReference type="Pfam" id="PF17900">
    <property type="entry name" value="Peptidase_M1_N"/>
    <property type="match status" value="1"/>
</dbReference>
<gene>
    <name evidence="14" type="ORF">SAMN04487908_11516</name>
</gene>
<keyword evidence="11" id="KW-0482">Metalloprotease</keyword>
<dbReference type="GO" id="GO:0042277">
    <property type="term" value="F:peptide binding"/>
    <property type="evidence" value="ECO:0007669"/>
    <property type="project" value="TreeGrafter"/>
</dbReference>
<dbReference type="InterPro" id="IPR014782">
    <property type="entry name" value="Peptidase_M1_dom"/>
</dbReference>
<dbReference type="EMBL" id="FQYV01000015">
    <property type="protein sequence ID" value="SHJ36806.1"/>
    <property type="molecule type" value="Genomic_DNA"/>
</dbReference>
<keyword evidence="15" id="KW-1185">Reference proteome</keyword>
<dbReference type="PANTHER" id="PTHR11533">
    <property type="entry name" value="PROTEASE M1 ZINC METALLOPROTEASE"/>
    <property type="match status" value="1"/>
</dbReference>
<dbReference type="GO" id="GO:0016020">
    <property type="term" value="C:membrane"/>
    <property type="evidence" value="ECO:0007669"/>
    <property type="project" value="TreeGrafter"/>
</dbReference>
<comment type="catalytic activity">
    <reaction evidence="1">
        <text>Release of an N-terminal amino acid, Xaa-|-Yaa- from a peptide, amide or arylamide. Xaa is preferably Ala, but may be most amino acids including Pro (slow action). When a terminal hydrophobic residue is followed by a prolyl residue, the two may be released as an intact Xaa-Pro dipeptide.</text>
        <dbReference type="EC" id="3.4.11.2"/>
    </reaction>
</comment>
<sequence length="702" mass="81349">MPDFSKIIMNKPSRSLSLLLFFLLLLKVGFNYEVFAQQTETVDFLKIEASVGPDGTEQKIEGRLVATFKILSKTDSIFMDAVNIQLEDVVTKAFKIDADEKKVWFIGDFEKGTTYTADFWYSMKPKQTLYFFNDEIWTQGQGKYTSHWLPSIDDANDKIEFDLQIIAPKNKTVITNGKLLNVEKLNEMKVWRFDMKNPMSSYLVAFAIGNFDKQELTSNSGIPLELYYNPQDSLKVEPTYRYSKQIFDFLETEIGVPFPWQNYKQVPVRDFLYAGMENTTATFFSEAFMVDSIGFNDRNYINVNAHELAHQWFGNTVTATVDSHHWLQEGFATYYALLAERDIFGDDYYYWQLYQTAEQLKALSEEGKGESLLNPKASSLTFYQKGAWALHILRETIGDVDFKAAVVNYLNKYKYQNVSTTDFLNEVKAVSVIDISKFEDNWLHQSAFQSEDAFQSLMKSDFIKSYFEISALRAVPLKDKKAQLRNALTFPNDFIGQEAVYQLADEPISETLPLYIKALESNNLYVRQAVALSLETIPTKLLSHYETLMNDESYVTLETALYQIWAQFPKKRTQVLDQIEGIEGFQNKNIRQLWLVLALVTENYHDSKKVDYLEELKQYTSQEFSFEIRETAFKYINDLGLWDSETLKNLLEACVHPTWRFAKSSKEIMMEIMKNKELFETVKSLNSQVSKNAKSYLISITK</sequence>
<dbReference type="PRINTS" id="PR00756">
    <property type="entry name" value="ALADIPTASE"/>
</dbReference>
<evidence type="ECO:0000313" key="15">
    <source>
        <dbReference type="Proteomes" id="UP000184172"/>
    </source>
</evidence>
<evidence type="ECO:0000313" key="14">
    <source>
        <dbReference type="EMBL" id="SHJ36806.1"/>
    </source>
</evidence>
<dbReference type="SUPFAM" id="SSF63737">
    <property type="entry name" value="Leukotriene A4 hydrolase N-terminal domain"/>
    <property type="match status" value="1"/>
</dbReference>
<dbReference type="GO" id="GO:0005737">
    <property type="term" value="C:cytoplasm"/>
    <property type="evidence" value="ECO:0007669"/>
    <property type="project" value="TreeGrafter"/>
</dbReference>
<evidence type="ECO:0000256" key="5">
    <source>
        <dbReference type="ARBA" id="ARBA00015611"/>
    </source>
</evidence>
<evidence type="ECO:0000256" key="10">
    <source>
        <dbReference type="ARBA" id="ARBA00022833"/>
    </source>
</evidence>
<keyword evidence="9" id="KW-0378">Hydrolase</keyword>
<evidence type="ECO:0000256" key="3">
    <source>
        <dbReference type="ARBA" id="ARBA00010136"/>
    </source>
</evidence>
<dbReference type="Proteomes" id="UP000184172">
    <property type="component" value="Unassembled WGS sequence"/>
</dbReference>
<keyword evidence="7" id="KW-0645">Protease</keyword>
<dbReference type="EC" id="3.4.11.2" evidence="4"/>
<dbReference type="SUPFAM" id="SSF48371">
    <property type="entry name" value="ARM repeat"/>
    <property type="match status" value="1"/>
</dbReference>
<keyword evidence="6 14" id="KW-0031">Aminopeptidase</keyword>
<evidence type="ECO:0000256" key="8">
    <source>
        <dbReference type="ARBA" id="ARBA00022723"/>
    </source>
</evidence>
<dbReference type="AlphaFoldDB" id="A0A1M6IQN3"/>
<dbReference type="Gene3D" id="2.60.40.1730">
    <property type="entry name" value="tricorn interacting facor f3 domain"/>
    <property type="match status" value="1"/>
</dbReference>
<dbReference type="InterPro" id="IPR016024">
    <property type="entry name" value="ARM-type_fold"/>
</dbReference>
<dbReference type="InterPro" id="IPR050344">
    <property type="entry name" value="Peptidase_M1_aminopeptidases"/>
</dbReference>
<dbReference type="GO" id="GO:0008270">
    <property type="term" value="F:zinc ion binding"/>
    <property type="evidence" value="ECO:0007669"/>
    <property type="project" value="InterPro"/>
</dbReference>
<organism evidence="14 15">
    <name type="scientific">Aequorivita viscosa</name>
    <dbReference type="NCBI Taxonomy" id="797419"/>
    <lineage>
        <taxon>Bacteria</taxon>
        <taxon>Pseudomonadati</taxon>
        <taxon>Bacteroidota</taxon>
        <taxon>Flavobacteriia</taxon>
        <taxon>Flavobacteriales</taxon>
        <taxon>Flavobacteriaceae</taxon>
        <taxon>Aequorivita</taxon>
    </lineage>
</organism>